<dbReference type="InterPro" id="IPR057709">
    <property type="entry name" value="DUF7949"/>
</dbReference>
<dbReference type="Gene3D" id="2.60.40.10">
    <property type="entry name" value="Immunoglobulins"/>
    <property type="match status" value="1"/>
</dbReference>
<dbReference type="InterPro" id="IPR054484">
    <property type="entry name" value="ComC_SSD"/>
</dbReference>
<evidence type="ECO:0000256" key="2">
    <source>
        <dbReference type="SAM" id="SignalP"/>
    </source>
</evidence>
<evidence type="ECO:0000259" key="6">
    <source>
        <dbReference type="Pfam" id="PF25820"/>
    </source>
</evidence>
<dbReference type="PANTHER" id="PTHR31378:SF29">
    <property type="entry name" value="EGF-LIKE DOMAIN-CONTAINING PROTEIN-RELATED"/>
    <property type="match status" value="1"/>
</dbReference>
<dbReference type="EMBL" id="LODT01000004">
    <property type="protein sequence ID" value="KYR02404.1"/>
    <property type="molecule type" value="Genomic_DNA"/>
</dbReference>
<dbReference type="Pfam" id="PF24893">
    <property type="entry name" value="DUF7743"/>
    <property type="match status" value="1"/>
</dbReference>
<dbReference type="InterPro" id="IPR002909">
    <property type="entry name" value="IPT_dom"/>
</dbReference>
<dbReference type="OMA" id="GDENSIC"/>
<keyword evidence="2" id="KW-0732">Signal</keyword>
<dbReference type="PANTHER" id="PTHR31378">
    <property type="entry name" value="EGF-LIKE DOMAIN-CONTAINING PROTEIN-RELATED-RELATED"/>
    <property type="match status" value="1"/>
</dbReference>
<gene>
    <name evidence="7" type="ORF">DLAC_11469</name>
</gene>
<feature type="chain" id="PRO_5007593837" evidence="2">
    <location>
        <begin position="24"/>
        <end position="1332"/>
    </location>
</feature>
<feature type="domain" description="ComC supersandwich" evidence="4">
    <location>
        <begin position="1070"/>
        <end position="1265"/>
    </location>
</feature>
<dbReference type="InParanoid" id="A0A152A875"/>
<evidence type="ECO:0000259" key="5">
    <source>
        <dbReference type="Pfam" id="PF24893"/>
    </source>
</evidence>
<name>A0A152A875_TIELA</name>
<feature type="domain" description="IPT/TIG" evidence="3">
    <location>
        <begin position="906"/>
        <end position="980"/>
    </location>
</feature>
<dbReference type="Pfam" id="PF25820">
    <property type="entry name" value="DUF7949"/>
    <property type="match status" value="1"/>
</dbReference>
<keyword evidence="1" id="KW-0472">Membrane</keyword>
<accession>A0A152A875</accession>
<evidence type="ECO:0000259" key="4">
    <source>
        <dbReference type="Pfam" id="PF22933"/>
    </source>
</evidence>
<proteinExistence type="predicted"/>
<keyword evidence="1" id="KW-0812">Transmembrane</keyword>
<sequence length="1332" mass="148414">MSSKLFICLFIFYLGFQIEKSRGYLNVESTIKTLSPYAINSECLIDIFVKFNASNVIPQPGQAFKKIDNSIYYSLFKFSYNVQQGDNQISIWYQQDSTSLMEAYILNYNCQELFQYSLQDLPNSNNVILEFNHDAINDYYYVSSNIASNSKTSFAMIANLQISSIPGYNVNAIRVVNNKYFELYIQLSTFTKTTIESSISLVSNSKTFNLNTFEKFKNSTYVGPLPTYIKRGVYPDAPNVYIKFLANIQDESLYIVNNIANGYRCFPVLTNGTEDQTYIGYFPYQLGTSPLIDMDASTKAGTFAETLSTGTVYPPSLSLTSFTAQLIHTFGTDRKIYYLLINYVPIAFSFSTVYTSKYTLPYLYGFQKLDATHHFYDIYILNSPFSANTESNSLMGSHFFSINFPSTATQDTIPPSIKSLTLTHFKGYQFIVSIHATDNMSGIFNIVILGQTISYVDLYFGSIQDGFYEKLITIQQVDNRPGDFFATVNDRAGNIDTFYSGDILSVDMNPFPENPLNDIINDITGVSFENSMVNLSGNFPVSNKLYITISNFSACSQYPVIFKPTFQSIEAHPLLLKITEFEGYYVNSEGRYVVEFSIPSRLVDKYVNYELTVAGVIYTSTLLKQLFPNTSQLYIYSDAGDELPPYISSLIGYISATNASYPTIGFQVKINYQIVPWKTAEFSIITNFDPYPRNITKTFSDINPSGSIKVEFIENNGLYCLASQTYKIVYIRIVDESGHASFFKTLGDPVMPYQFSVFGNESFPLSIDYLCQSTSSSVSSPQLDSFEIVNYNPGTVLNIGVTNTLQFILSVKSTTLSPIDERHVPLLFLTDIQANIIQTSLSTIIDKSVTTMKFGGQITIPIGFGMDGLLVSISNVADSFLNFATFTPDDLTTLGYIPTSFTIGGPFITSTSTIRSLGDTLTIYGRGFGVDGSNTKVFIEGTNFQLSILTAHTVALVVYNVPAALQAPFKIFVTVNSVQSNIYTVPIAIPPTQTPVQQTCPGSPVCGGPDNGVCDGSGVCQCKGSWTGKACLSQQINIPQPNVSTTDPSAETTVNGTLPDGSQISFRNLISVVELRELNFKNEIQRNFTFTQWLFTNTSTSSTTSYLYATSIDNNSTNVTVSVQWYPTETTITFANEEIRMLPSTMKYTIEISAFDFQSSTNRLQLVMNAQTISDNTGTCVTRTPENQQDSDLIYEYFKLQIDNHSLYGRFIKRALVDFRPTAISNTLLQSTTQNTSSLESQQLIGINIPYFNNKVIIDPDFSVLVDNTPIDDSNCPSSSKGLTKSQLAGIIIASSFAGIFLISLMIYFIMKKTNTAVEFRYKLRKLGKMSP</sequence>
<dbReference type="Pfam" id="PF01833">
    <property type="entry name" value="TIG"/>
    <property type="match status" value="1"/>
</dbReference>
<reference evidence="7 8" key="1">
    <citation type="submission" date="2015-12" db="EMBL/GenBank/DDBJ databases">
        <title>Dictyostelia acquired genes for synthesis and detection of signals that induce cell-type specialization by lateral gene transfer from prokaryotes.</title>
        <authorList>
            <person name="Gloeckner G."/>
            <person name="Schaap P."/>
        </authorList>
    </citation>
    <scope>NUCLEOTIDE SEQUENCE [LARGE SCALE GENOMIC DNA]</scope>
    <source>
        <strain evidence="7 8">TK</strain>
    </source>
</reference>
<feature type="domain" description="DUF7743" evidence="5">
    <location>
        <begin position="409"/>
        <end position="524"/>
    </location>
</feature>
<evidence type="ECO:0000313" key="7">
    <source>
        <dbReference type="EMBL" id="KYR02404.1"/>
    </source>
</evidence>
<keyword evidence="8" id="KW-1185">Reference proteome</keyword>
<evidence type="ECO:0000256" key="1">
    <source>
        <dbReference type="SAM" id="Phobius"/>
    </source>
</evidence>
<dbReference type="InterPro" id="IPR013783">
    <property type="entry name" value="Ig-like_fold"/>
</dbReference>
<evidence type="ECO:0000259" key="3">
    <source>
        <dbReference type="Pfam" id="PF01833"/>
    </source>
</evidence>
<feature type="domain" description="DUF7949" evidence="6">
    <location>
        <begin position="1000"/>
        <end position="1034"/>
    </location>
</feature>
<feature type="transmembrane region" description="Helical" evidence="1">
    <location>
        <begin position="1288"/>
        <end position="1311"/>
    </location>
</feature>
<evidence type="ECO:0000313" key="8">
    <source>
        <dbReference type="Proteomes" id="UP000076078"/>
    </source>
</evidence>
<dbReference type="STRING" id="361077.A0A152A875"/>
<comment type="caution">
    <text evidence="7">The sequence shown here is derived from an EMBL/GenBank/DDBJ whole genome shotgun (WGS) entry which is preliminary data.</text>
</comment>
<feature type="signal peptide" evidence="2">
    <location>
        <begin position="1"/>
        <end position="23"/>
    </location>
</feature>
<dbReference type="InterPro" id="IPR056645">
    <property type="entry name" value="DUF7743"/>
</dbReference>
<keyword evidence="1" id="KW-1133">Transmembrane helix</keyword>
<protein>
    <submittedName>
        <fullName evidence="7">Uncharacterized protein</fullName>
    </submittedName>
</protein>
<dbReference type="Proteomes" id="UP000076078">
    <property type="component" value="Unassembled WGS sequence"/>
</dbReference>
<organism evidence="7 8">
    <name type="scientific">Tieghemostelium lacteum</name>
    <name type="common">Slime mold</name>
    <name type="synonym">Dictyostelium lacteum</name>
    <dbReference type="NCBI Taxonomy" id="361077"/>
    <lineage>
        <taxon>Eukaryota</taxon>
        <taxon>Amoebozoa</taxon>
        <taxon>Evosea</taxon>
        <taxon>Eumycetozoa</taxon>
        <taxon>Dictyostelia</taxon>
        <taxon>Dictyosteliales</taxon>
        <taxon>Raperosteliaceae</taxon>
        <taxon>Tieghemostelium</taxon>
    </lineage>
</organism>
<dbReference type="Pfam" id="PF22933">
    <property type="entry name" value="ComC_SSD"/>
    <property type="match status" value="1"/>
</dbReference>